<organism evidence="2 3">
    <name type="scientific">Pomacea canaliculata</name>
    <name type="common">Golden apple snail</name>
    <dbReference type="NCBI Taxonomy" id="400727"/>
    <lineage>
        <taxon>Eukaryota</taxon>
        <taxon>Metazoa</taxon>
        <taxon>Spiralia</taxon>
        <taxon>Lophotrochozoa</taxon>
        <taxon>Mollusca</taxon>
        <taxon>Gastropoda</taxon>
        <taxon>Caenogastropoda</taxon>
        <taxon>Architaenioglossa</taxon>
        <taxon>Ampullarioidea</taxon>
        <taxon>Ampullariidae</taxon>
        <taxon>Pomacea</taxon>
    </lineage>
</organism>
<feature type="region of interest" description="Disordered" evidence="1">
    <location>
        <begin position="110"/>
        <end position="134"/>
    </location>
</feature>
<dbReference type="Proteomes" id="UP000245119">
    <property type="component" value="Linkage Group LG12"/>
</dbReference>
<evidence type="ECO:0000256" key="1">
    <source>
        <dbReference type="SAM" id="MobiDB-lite"/>
    </source>
</evidence>
<reference evidence="2 3" key="1">
    <citation type="submission" date="2018-04" db="EMBL/GenBank/DDBJ databases">
        <title>The genome of golden apple snail Pomacea canaliculata provides insight into stress tolerance and invasive adaptation.</title>
        <authorList>
            <person name="Liu C."/>
            <person name="Liu B."/>
            <person name="Ren Y."/>
            <person name="Zhang Y."/>
            <person name="Wang H."/>
            <person name="Li S."/>
            <person name="Jiang F."/>
            <person name="Yin L."/>
            <person name="Zhang G."/>
            <person name="Qian W."/>
            <person name="Fan W."/>
        </authorList>
    </citation>
    <scope>NUCLEOTIDE SEQUENCE [LARGE SCALE GENOMIC DNA]</scope>
    <source>
        <strain evidence="2">SZHN2017</strain>
        <tissue evidence="2">Muscle</tissue>
    </source>
</reference>
<evidence type="ECO:0000313" key="2">
    <source>
        <dbReference type="EMBL" id="PVD21118.1"/>
    </source>
</evidence>
<protein>
    <submittedName>
        <fullName evidence="2">Uncharacterized protein</fullName>
    </submittedName>
</protein>
<proteinExistence type="predicted"/>
<name>A0A2T7NIY8_POMCA</name>
<dbReference type="EMBL" id="PZQS01000012">
    <property type="protein sequence ID" value="PVD21118.1"/>
    <property type="molecule type" value="Genomic_DNA"/>
</dbReference>
<comment type="caution">
    <text evidence="2">The sequence shown here is derived from an EMBL/GenBank/DDBJ whole genome shotgun (WGS) entry which is preliminary data.</text>
</comment>
<dbReference type="AlphaFoldDB" id="A0A2T7NIY8"/>
<evidence type="ECO:0000313" key="3">
    <source>
        <dbReference type="Proteomes" id="UP000245119"/>
    </source>
</evidence>
<sequence length="134" mass="15148">MSCEFFRMAFLHGRRPRRLRLLLVLGSPPSPELWRCSTDTSQAARALFIARGLQERSTPRAQRVSVDGTDVRRCQSGSVSACGASCARRKPVYTFHRPTKFSPQILHKRMLNPTQQPGAGGRERKHQKSFSPEI</sequence>
<keyword evidence="3" id="KW-1185">Reference proteome</keyword>
<accession>A0A2T7NIY8</accession>
<gene>
    <name evidence="2" type="ORF">C0Q70_19284</name>
</gene>